<dbReference type="PANTHER" id="PTHR24068">
    <property type="entry name" value="UBIQUITIN-CONJUGATING ENZYME E2"/>
    <property type="match status" value="1"/>
</dbReference>
<dbReference type="KEGG" id="mng:MNEG_6595"/>
<dbReference type="STRING" id="145388.A0A0D2JQJ8"/>
<keyword evidence="10" id="KW-0436">Ligase</keyword>
<evidence type="ECO:0000256" key="5">
    <source>
        <dbReference type="ARBA" id="ARBA00022840"/>
    </source>
</evidence>
<dbReference type="GeneID" id="25739471"/>
<dbReference type="InterPro" id="IPR000608">
    <property type="entry name" value="UBC"/>
</dbReference>
<name>A0A0D2JQJ8_9CHLO</name>
<dbReference type="InterPro" id="IPR016135">
    <property type="entry name" value="UBQ-conjugating_enzyme/RWD"/>
</dbReference>
<keyword evidence="4 7" id="KW-0833">Ubl conjugation pathway</keyword>
<dbReference type="FunFam" id="3.10.110.10:FF:000041">
    <property type="entry name" value="Ubiquitin-conjugating enzyme E2 T"/>
    <property type="match status" value="1"/>
</dbReference>
<feature type="compositionally biased region" description="Low complexity" evidence="8">
    <location>
        <begin position="204"/>
        <end position="227"/>
    </location>
</feature>
<proteinExistence type="inferred from homology"/>
<dbReference type="OrthoDB" id="10069349at2759"/>
<evidence type="ECO:0000256" key="2">
    <source>
        <dbReference type="ARBA" id="ARBA00022679"/>
    </source>
</evidence>
<evidence type="ECO:0000256" key="6">
    <source>
        <dbReference type="PROSITE-ProRule" id="PRU10133"/>
    </source>
</evidence>
<protein>
    <recommendedName>
        <fullName evidence="1">E2 ubiquitin-conjugating enzyme</fullName>
        <ecNumber evidence="1">2.3.2.23</ecNumber>
    </recommendedName>
</protein>
<dbReference type="PROSITE" id="PS50127">
    <property type="entry name" value="UBC_2"/>
    <property type="match status" value="1"/>
</dbReference>
<evidence type="ECO:0000256" key="3">
    <source>
        <dbReference type="ARBA" id="ARBA00022741"/>
    </source>
</evidence>
<dbReference type="CDD" id="cd23805">
    <property type="entry name" value="UBCc_UBE2T"/>
    <property type="match status" value="1"/>
</dbReference>
<evidence type="ECO:0000256" key="7">
    <source>
        <dbReference type="RuleBase" id="RU362109"/>
    </source>
</evidence>
<feature type="compositionally biased region" description="Gly residues" evidence="8">
    <location>
        <begin position="307"/>
        <end position="319"/>
    </location>
</feature>
<dbReference type="Gene3D" id="3.10.110.10">
    <property type="entry name" value="Ubiquitin Conjugating Enzyme"/>
    <property type="match status" value="1"/>
</dbReference>
<organism evidence="10 11">
    <name type="scientific">Monoraphidium neglectum</name>
    <dbReference type="NCBI Taxonomy" id="145388"/>
    <lineage>
        <taxon>Eukaryota</taxon>
        <taxon>Viridiplantae</taxon>
        <taxon>Chlorophyta</taxon>
        <taxon>core chlorophytes</taxon>
        <taxon>Chlorophyceae</taxon>
        <taxon>CS clade</taxon>
        <taxon>Sphaeropleales</taxon>
        <taxon>Selenastraceae</taxon>
        <taxon>Monoraphidium</taxon>
    </lineage>
</organism>
<keyword evidence="2" id="KW-0808">Transferase</keyword>
<dbReference type="AlphaFoldDB" id="A0A0D2JQJ8"/>
<feature type="domain" description="UBC core" evidence="9">
    <location>
        <begin position="3"/>
        <end position="154"/>
    </location>
</feature>
<feature type="active site" description="Glycyl thioester intermediate" evidence="6">
    <location>
        <position position="88"/>
    </location>
</feature>
<evidence type="ECO:0000256" key="8">
    <source>
        <dbReference type="SAM" id="MobiDB-lite"/>
    </source>
</evidence>
<evidence type="ECO:0000256" key="1">
    <source>
        <dbReference type="ARBA" id="ARBA00012486"/>
    </source>
</evidence>
<dbReference type="PROSITE" id="PS00183">
    <property type="entry name" value="UBC_1"/>
    <property type="match status" value="1"/>
</dbReference>
<feature type="compositionally biased region" description="Acidic residues" evidence="8">
    <location>
        <begin position="296"/>
        <end position="306"/>
    </location>
</feature>
<dbReference type="EMBL" id="KK101304">
    <property type="protein sequence ID" value="KIZ01363.1"/>
    <property type="molecule type" value="Genomic_DNA"/>
</dbReference>
<dbReference type="GO" id="GO:0005524">
    <property type="term" value="F:ATP binding"/>
    <property type="evidence" value="ECO:0007669"/>
    <property type="project" value="UniProtKB-UniRule"/>
</dbReference>
<evidence type="ECO:0000313" key="11">
    <source>
        <dbReference type="Proteomes" id="UP000054498"/>
    </source>
</evidence>
<evidence type="ECO:0000259" key="9">
    <source>
        <dbReference type="PROSITE" id="PS50127"/>
    </source>
</evidence>
<dbReference type="GO" id="GO:0016874">
    <property type="term" value="F:ligase activity"/>
    <property type="evidence" value="ECO:0007669"/>
    <property type="project" value="UniProtKB-KW"/>
</dbReference>
<dbReference type="Pfam" id="PF00179">
    <property type="entry name" value="UQ_con"/>
    <property type="match status" value="1"/>
</dbReference>
<evidence type="ECO:0000313" key="10">
    <source>
        <dbReference type="EMBL" id="KIZ01363.1"/>
    </source>
</evidence>
<keyword evidence="3 7" id="KW-0547">Nucleotide-binding</keyword>
<feature type="region of interest" description="Disordered" evidence="8">
    <location>
        <begin position="178"/>
        <end position="274"/>
    </location>
</feature>
<feature type="region of interest" description="Disordered" evidence="8">
    <location>
        <begin position="292"/>
        <end position="338"/>
    </location>
</feature>
<reference evidence="10 11" key="1">
    <citation type="journal article" date="2013" name="BMC Genomics">
        <title>Reconstruction of the lipid metabolism for the microalga Monoraphidium neglectum from its genome sequence reveals characteristics suitable for biofuel production.</title>
        <authorList>
            <person name="Bogen C."/>
            <person name="Al-Dilaimi A."/>
            <person name="Albersmeier A."/>
            <person name="Wichmann J."/>
            <person name="Grundmann M."/>
            <person name="Rupp O."/>
            <person name="Lauersen K.J."/>
            <person name="Blifernez-Klassen O."/>
            <person name="Kalinowski J."/>
            <person name="Goesmann A."/>
            <person name="Mussgnug J.H."/>
            <person name="Kruse O."/>
        </authorList>
    </citation>
    <scope>NUCLEOTIDE SEQUENCE [LARGE SCALE GENOMIC DNA]</scope>
    <source>
        <strain evidence="10 11">SAG 48.87</strain>
    </source>
</reference>
<dbReference type="InterPro" id="IPR023313">
    <property type="entry name" value="UBQ-conjugating_AS"/>
</dbReference>
<dbReference type="SUPFAM" id="SSF54495">
    <property type="entry name" value="UBC-like"/>
    <property type="match status" value="1"/>
</dbReference>
<gene>
    <name evidence="10" type="ORF">MNEG_6595</name>
</gene>
<dbReference type="EC" id="2.3.2.23" evidence="1"/>
<dbReference type="SMART" id="SM00212">
    <property type="entry name" value="UBCc"/>
    <property type="match status" value="1"/>
</dbReference>
<dbReference type="RefSeq" id="XP_013900382.1">
    <property type="nucleotide sequence ID" value="XM_014044928.1"/>
</dbReference>
<sequence>MNALHNRMAKEIKTLRKKPPEGVCVWQADGACVTRLCAQVQGPAGTVYEAGVFRLNVDVPERYPFEPPKVTFATRVYHPNIDSSGRICLDILDLPPKGSWRPSLNLVMVLAAVRQLLAEPNPDDPLDQDATEAYLRNRPLFDSAARRMVAEHAAGRGGSNGGASEAAADGTLLGASSSCGNNGDKAGVAPTEGMAASSRVQQDSSGTAAGPSGASGSAVGGSNVASDGGRGDGGDGGDSGSEAAAMQVDDPPSSGDGVGGVAKRGPGDALNDDLGEGIDALLSLASIAHAAQSGEEQGEYDYEDDGSGGGGGGGYGKGGAARMARTPRKPTPGDVSHG</sequence>
<keyword evidence="5 7" id="KW-0067">ATP-binding</keyword>
<comment type="similarity">
    <text evidence="7">Belongs to the ubiquitin-conjugating enzyme family.</text>
</comment>
<accession>A0A0D2JQJ8</accession>
<dbReference type="GO" id="GO:0061631">
    <property type="term" value="F:ubiquitin conjugating enzyme activity"/>
    <property type="evidence" value="ECO:0007669"/>
    <property type="project" value="UniProtKB-EC"/>
</dbReference>
<dbReference type="Proteomes" id="UP000054498">
    <property type="component" value="Unassembled WGS sequence"/>
</dbReference>
<evidence type="ECO:0000256" key="4">
    <source>
        <dbReference type="ARBA" id="ARBA00022786"/>
    </source>
</evidence>
<keyword evidence="11" id="KW-1185">Reference proteome</keyword>